<evidence type="ECO:0000259" key="1">
    <source>
        <dbReference type="Pfam" id="PF18135"/>
    </source>
</evidence>
<accession>A0ABY8PXM4</accession>
<dbReference type="Proteomes" id="UP001244136">
    <property type="component" value="Chromosome"/>
</dbReference>
<evidence type="ECO:0000313" key="3">
    <source>
        <dbReference type="Proteomes" id="UP001244136"/>
    </source>
</evidence>
<keyword evidence="3" id="KW-1185">Reference proteome</keyword>
<dbReference type="EMBL" id="CP123967">
    <property type="protein sequence ID" value="WGT47157.1"/>
    <property type="molecule type" value="Genomic_DNA"/>
</dbReference>
<protein>
    <recommendedName>
        <fullName evidence="1">Type ISP restriction-modification enzyme LLaBIII C-terminal specificity domain-containing protein</fullName>
    </recommendedName>
</protein>
<dbReference type="Pfam" id="PF18135">
    <property type="entry name" value="Type_ISP_C"/>
    <property type="match status" value="1"/>
</dbReference>
<evidence type="ECO:0000313" key="2">
    <source>
        <dbReference type="EMBL" id="WGT47157.1"/>
    </source>
</evidence>
<dbReference type="RefSeq" id="WP_281144893.1">
    <property type="nucleotide sequence ID" value="NZ_CP123967.1"/>
</dbReference>
<gene>
    <name evidence="2" type="ORF">QH948_13745</name>
</gene>
<organism evidence="2 3">
    <name type="scientific">Tessaracoccus lacteus</name>
    <dbReference type="NCBI Taxonomy" id="3041766"/>
    <lineage>
        <taxon>Bacteria</taxon>
        <taxon>Bacillati</taxon>
        <taxon>Actinomycetota</taxon>
        <taxon>Actinomycetes</taxon>
        <taxon>Propionibacteriales</taxon>
        <taxon>Propionibacteriaceae</taxon>
        <taxon>Tessaracoccus</taxon>
    </lineage>
</organism>
<reference evidence="2 3" key="1">
    <citation type="journal article" date="2008" name="Int. J. Syst. Evol. Microbiol.">
        <title>Tessaracoccus flavescens sp. nov., isolated from marine sediment.</title>
        <authorList>
            <person name="Lee D.W."/>
            <person name="Lee S.D."/>
        </authorList>
    </citation>
    <scope>NUCLEOTIDE SEQUENCE [LARGE SCALE GENOMIC DNA]</scope>
    <source>
        <strain evidence="2 3">T21</strain>
    </source>
</reference>
<proteinExistence type="predicted"/>
<dbReference type="InterPro" id="IPR041635">
    <property type="entry name" value="Type_ISP_LLaBIII_C"/>
</dbReference>
<name>A0ABY8PXM4_9ACTN</name>
<sequence>MTEEELFRVEKKMAYGGKGKAKDRSVLVYNSHVTLRGIPAEVDEYQLGLRSALDWIIDRYWIRTDKNSHIVNDPNTYSDDPRYIIDLIKRVVTVSVETVKIVKGLPSLGLSD</sequence>
<feature type="domain" description="Type ISP restriction-modification enzyme LLaBIII C-terminal specificity" evidence="1">
    <location>
        <begin position="7"/>
        <end position="87"/>
    </location>
</feature>